<sequence>MERELARTPSPTPTELAEINAPLYDLTRWKRKEAWLKWRLVPWYIVIIVLVTGATLLTVFNKEIIAFIQPAAVWLHTRPQKFGWIIPVALLVILSFPPLFGHGVIAIVCGIVWGLGVGFALVCIGTLLGEIANYYAFKSCCRGRAEKLEENRPYYACLARVVRTGGFKVALMVRLSAIPSHFATAVFATCGMKMWVFLLAAVLSLPKQFVIVYLGVILNDASRDDADAAKDKSNKTERIISDIVAAASVLVTIGSLWWINRELKRVKPSVMADRRRARLAALRRQVSDPEMVMFAATQVYATPETALASSASAVMVSQPVPLVLAEDRRLHVA</sequence>
<evidence type="ECO:0000256" key="9">
    <source>
        <dbReference type="ARBA" id="ARBA00023136"/>
    </source>
</evidence>
<reference evidence="12 13" key="1">
    <citation type="journal article" date="2016" name="Mol. Biol. Evol.">
        <title>Comparative Genomics of Early-Diverging Mushroom-Forming Fungi Provides Insights into the Origins of Lignocellulose Decay Capabilities.</title>
        <authorList>
            <person name="Nagy L.G."/>
            <person name="Riley R."/>
            <person name="Tritt A."/>
            <person name="Adam C."/>
            <person name="Daum C."/>
            <person name="Floudas D."/>
            <person name="Sun H."/>
            <person name="Yadav J.S."/>
            <person name="Pangilinan J."/>
            <person name="Larsson K.H."/>
            <person name="Matsuura K."/>
            <person name="Barry K."/>
            <person name="Labutti K."/>
            <person name="Kuo R."/>
            <person name="Ohm R.A."/>
            <person name="Bhattacharya S.S."/>
            <person name="Shirouzu T."/>
            <person name="Yoshinaga Y."/>
            <person name="Martin F.M."/>
            <person name="Grigoriev I.V."/>
            <person name="Hibbett D.S."/>
        </authorList>
    </citation>
    <scope>NUCLEOTIDE SEQUENCE [LARGE SCALE GENOMIC DNA]</scope>
    <source>
        <strain evidence="12 13">HHB12029</strain>
    </source>
</reference>
<dbReference type="PANTHER" id="PTHR47549">
    <property type="entry name" value="GOLGI APPARATUS MEMBRANE PROTEIN TVP38-RELATED"/>
    <property type="match status" value="1"/>
</dbReference>
<evidence type="ECO:0000256" key="7">
    <source>
        <dbReference type="ARBA" id="ARBA00022989"/>
    </source>
</evidence>
<dbReference type="InterPro" id="IPR051076">
    <property type="entry name" value="Golgi_membrane_TVP38/TMEM64"/>
</dbReference>
<dbReference type="EMBL" id="KV426299">
    <property type="protein sequence ID" value="KZV82889.1"/>
    <property type="molecule type" value="Genomic_DNA"/>
</dbReference>
<accession>A0A165ZI01</accession>
<organism evidence="12 13">
    <name type="scientific">Exidia glandulosa HHB12029</name>
    <dbReference type="NCBI Taxonomy" id="1314781"/>
    <lineage>
        <taxon>Eukaryota</taxon>
        <taxon>Fungi</taxon>
        <taxon>Dikarya</taxon>
        <taxon>Basidiomycota</taxon>
        <taxon>Agaricomycotina</taxon>
        <taxon>Agaricomycetes</taxon>
        <taxon>Auriculariales</taxon>
        <taxon>Exidiaceae</taxon>
        <taxon>Exidia</taxon>
    </lineage>
</organism>
<evidence type="ECO:0000259" key="11">
    <source>
        <dbReference type="Pfam" id="PF09335"/>
    </source>
</evidence>
<evidence type="ECO:0000256" key="2">
    <source>
        <dbReference type="ARBA" id="ARBA00004653"/>
    </source>
</evidence>
<protein>
    <recommendedName>
        <fullName evidence="4">Golgi apparatus membrane protein TVP38</fullName>
    </recommendedName>
    <alternativeName>
        <fullName evidence="5">Golgi apparatus membrane protein tvp38</fullName>
    </alternativeName>
</protein>
<evidence type="ECO:0000256" key="10">
    <source>
        <dbReference type="SAM" id="Phobius"/>
    </source>
</evidence>
<dbReference type="STRING" id="1314781.A0A165ZI01"/>
<dbReference type="InterPro" id="IPR032816">
    <property type="entry name" value="VTT_dom"/>
</dbReference>
<evidence type="ECO:0000256" key="8">
    <source>
        <dbReference type="ARBA" id="ARBA00023034"/>
    </source>
</evidence>
<name>A0A165ZI01_EXIGL</name>
<dbReference type="Pfam" id="PF09335">
    <property type="entry name" value="VTT_dom"/>
    <property type="match status" value="1"/>
</dbReference>
<evidence type="ECO:0000256" key="1">
    <source>
        <dbReference type="ARBA" id="ARBA00002978"/>
    </source>
</evidence>
<evidence type="ECO:0000313" key="13">
    <source>
        <dbReference type="Proteomes" id="UP000077266"/>
    </source>
</evidence>
<feature type="transmembrane region" description="Helical" evidence="10">
    <location>
        <begin position="105"/>
        <end position="128"/>
    </location>
</feature>
<dbReference type="FunCoup" id="A0A165ZI01">
    <property type="interactions" value="29"/>
</dbReference>
<dbReference type="OrthoDB" id="166803at2759"/>
<comment type="function">
    <text evidence="1">Golgi membrane protein involved in vesicular trafficking and spindle migration.</text>
</comment>
<proteinExistence type="inferred from homology"/>
<feature type="transmembrane region" description="Helical" evidence="10">
    <location>
        <begin position="41"/>
        <end position="61"/>
    </location>
</feature>
<dbReference type="GO" id="GO:0000139">
    <property type="term" value="C:Golgi membrane"/>
    <property type="evidence" value="ECO:0007669"/>
    <property type="project" value="UniProtKB-SubCell"/>
</dbReference>
<evidence type="ECO:0000256" key="3">
    <source>
        <dbReference type="ARBA" id="ARBA00008640"/>
    </source>
</evidence>
<feature type="transmembrane region" description="Helical" evidence="10">
    <location>
        <begin position="239"/>
        <end position="259"/>
    </location>
</feature>
<keyword evidence="9 10" id="KW-0472">Membrane</keyword>
<keyword evidence="6 10" id="KW-0812">Transmembrane</keyword>
<keyword evidence="13" id="KW-1185">Reference proteome</keyword>
<keyword evidence="7 10" id="KW-1133">Transmembrane helix</keyword>
<comment type="subcellular location">
    <subcellularLocation>
        <location evidence="2">Golgi apparatus membrane</location>
        <topology evidence="2">Multi-pass membrane protein</topology>
    </subcellularLocation>
</comment>
<feature type="transmembrane region" description="Helical" evidence="10">
    <location>
        <begin position="194"/>
        <end position="218"/>
    </location>
</feature>
<dbReference type="PANTHER" id="PTHR47549:SF2">
    <property type="entry name" value="GOLGI APPARATUS MEMBRANE PROTEIN TVP38"/>
    <property type="match status" value="1"/>
</dbReference>
<feature type="transmembrane region" description="Helical" evidence="10">
    <location>
        <begin position="82"/>
        <end position="99"/>
    </location>
</feature>
<evidence type="ECO:0000256" key="6">
    <source>
        <dbReference type="ARBA" id="ARBA00022692"/>
    </source>
</evidence>
<keyword evidence="8" id="KW-0333">Golgi apparatus</keyword>
<dbReference type="AlphaFoldDB" id="A0A165ZI01"/>
<dbReference type="Proteomes" id="UP000077266">
    <property type="component" value="Unassembled WGS sequence"/>
</dbReference>
<evidence type="ECO:0000256" key="5">
    <source>
        <dbReference type="ARBA" id="ARBA00020673"/>
    </source>
</evidence>
<gene>
    <name evidence="12" type="ORF">EXIGLDRAFT_778111</name>
</gene>
<comment type="similarity">
    <text evidence="3">Belongs to the TVP38/TMEM64 family.</text>
</comment>
<dbReference type="InParanoid" id="A0A165ZI01"/>
<evidence type="ECO:0000313" key="12">
    <source>
        <dbReference type="EMBL" id="KZV82889.1"/>
    </source>
</evidence>
<evidence type="ECO:0000256" key="4">
    <source>
        <dbReference type="ARBA" id="ARBA00013533"/>
    </source>
</evidence>
<feature type="domain" description="VTT" evidence="11">
    <location>
        <begin position="102"/>
        <end position="215"/>
    </location>
</feature>